<keyword evidence="7" id="KW-1185">Reference proteome</keyword>
<gene>
    <name evidence="6" type="ORF">ACFFVI_00700</name>
</gene>
<keyword evidence="3" id="KW-0520">NAD</keyword>
<dbReference type="PANTHER" id="PTHR43060">
    <property type="entry name" value="3-HYDROXYISOBUTYRATE DEHYDROGENASE-LIKE 1, MITOCHONDRIAL-RELATED"/>
    <property type="match status" value="1"/>
</dbReference>
<dbReference type="Pfam" id="PF03446">
    <property type="entry name" value="NAD_binding_2"/>
    <property type="match status" value="1"/>
</dbReference>
<dbReference type="EC" id="1.1.-.-" evidence="6"/>
<keyword evidence="2 6" id="KW-0560">Oxidoreductase</keyword>
<dbReference type="Pfam" id="PF14833">
    <property type="entry name" value="NAD_binding_11"/>
    <property type="match status" value="1"/>
</dbReference>
<comment type="caution">
    <text evidence="6">The sequence shown here is derived from an EMBL/GenBank/DDBJ whole genome shotgun (WGS) entry which is preliminary data.</text>
</comment>
<dbReference type="InterPro" id="IPR015815">
    <property type="entry name" value="HIBADH-related"/>
</dbReference>
<dbReference type="GO" id="GO:0016491">
    <property type="term" value="F:oxidoreductase activity"/>
    <property type="evidence" value="ECO:0007669"/>
    <property type="project" value="UniProtKB-KW"/>
</dbReference>
<dbReference type="InterPro" id="IPR036291">
    <property type="entry name" value="NAD(P)-bd_dom_sf"/>
</dbReference>
<comment type="similarity">
    <text evidence="1">Belongs to the HIBADH-related family.</text>
</comment>
<dbReference type="InterPro" id="IPR013328">
    <property type="entry name" value="6PGD_dom2"/>
</dbReference>
<evidence type="ECO:0000259" key="5">
    <source>
        <dbReference type="Pfam" id="PF14833"/>
    </source>
</evidence>
<dbReference type="SUPFAM" id="SSF48179">
    <property type="entry name" value="6-phosphogluconate dehydrogenase C-terminal domain-like"/>
    <property type="match status" value="1"/>
</dbReference>
<evidence type="ECO:0000256" key="1">
    <source>
        <dbReference type="ARBA" id="ARBA00009080"/>
    </source>
</evidence>
<evidence type="ECO:0000256" key="3">
    <source>
        <dbReference type="ARBA" id="ARBA00023027"/>
    </source>
</evidence>
<name>A0ABV5LN60_9ACTN</name>
<dbReference type="PANTHER" id="PTHR43060:SF15">
    <property type="entry name" value="3-HYDROXYISOBUTYRATE DEHYDROGENASE-LIKE 1, MITOCHONDRIAL-RELATED"/>
    <property type="match status" value="1"/>
</dbReference>
<dbReference type="EMBL" id="JBHMDM010000001">
    <property type="protein sequence ID" value="MFB9375477.1"/>
    <property type="molecule type" value="Genomic_DNA"/>
</dbReference>
<proteinExistence type="inferred from homology"/>
<dbReference type="Gene3D" id="1.10.1040.10">
    <property type="entry name" value="N-(1-d-carboxylethyl)-l-norvaline Dehydrogenase, domain 2"/>
    <property type="match status" value="1"/>
</dbReference>
<organism evidence="6 7">
    <name type="scientific">Kineococcus gynurae</name>
    <dbReference type="NCBI Taxonomy" id="452979"/>
    <lineage>
        <taxon>Bacteria</taxon>
        <taxon>Bacillati</taxon>
        <taxon>Actinomycetota</taxon>
        <taxon>Actinomycetes</taxon>
        <taxon>Kineosporiales</taxon>
        <taxon>Kineosporiaceae</taxon>
        <taxon>Kineococcus</taxon>
    </lineage>
</organism>
<dbReference type="SUPFAM" id="SSF51735">
    <property type="entry name" value="NAD(P)-binding Rossmann-fold domains"/>
    <property type="match status" value="1"/>
</dbReference>
<feature type="domain" description="3-hydroxyisobutyrate dehydrogenase-like NAD-binding" evidence="5">
    <location>
        <begin position="165"/>
        <end position="284"/>
    </location>
</feature>
<dbReference type="Proteomes" id="UP001589748">
    <property type="component" value="Unassembled WGS sequence"/>
</dbReference>
<dbReference type="PIRSF" id="PIRSF000103">
    <property type="entry name" value="HIBADH"/>
    <property type="match status" value="1"/>
</dbReference>
<evidence type="ECO:0000313" key="7">
    <source>
        <dbReference type="Proteomes" id="UP001589748"/>
    </source>
</evidence>
<accession>A0ABV5LN60</accession>
<reference evidence="6 7" key="1">
    <citation type="submission" date="2024-09" db="EMBL/GenBank/DDBJ databases">
        <authorList>
            <person name="Sun Q."/>
            <person name="Mori K."/>
        </authorList>
    </citation>
    <scope>NUCLEOTIDE SEQUENCE [LARGE SCALE GENOMIC DNA]</scope>
    <source>
        <strain evidence="6 7">TISTR 1856</strain>
    </source>
</reference>
<evidence type="ECO:0000256" key="2">
    <source>
        <dbReference type="ARBA" id="ARBA00023002"/>
    </source>
</evidence>
<dbReference type="InterPro" id="IPR006115">
    <property type="entry name" value="6PGDH_NADP-bd"/>
</dbReference>
<dbReference type="InterPro" id="IPR008927">
    <property type="entry name" value="6-PGluconate_DH-like_C_sf"/>
</dbReference>
<dbReference type="RefSeq" id="WP_380136259.1">
    <property type="nucleotide sequence ID" value="NZ_JBHLUI010000006.1"/>
</dbReference>
<evidence type="ECO:0000259" key="4">
    <source>
        <dbReference type="Pfam" id="PF03446"/>
    </source>
</evidence>
<sequence>MTRIGFIGPGTMGRPMVANLVAAGHQVRCHARSAGARERVASTGASVVATTAEAVEGAEVVITMVPAGPDVLEIVTGSDGFLPVLPAGTLLIDCSTIAPEEARQVHAAAAGRGVRCLDAPVSGGEAGAVEGTLSIMVGGAAEDVAAAREVLGAMGSTVVHVGGPGAGQVVKSANQIVVAGNLQVLAEAMVFLRAHGADLEAALDVLGGGLAGSTALTRKRTALLTEQYSPGFRVALHDKDLGIITAAARAAGVALPVTALLAQLLAALVARGDGDLDHSALAKLAAELNRPA</sequence>
<feature type="domain" description="6-phosphogluconate dehydrogenase NADP-binding" evidence="4">
    <location>
        <begin position="3"/>
        <end position="162"/>
    </location>
</feature>
<dbReference type="InterPro" id="IPR029154">
    <property type="entry name" value="HIBADH-like_NADP-bd"/>
</dbReference>
<protein>
    <submittedName>
        <fullName evidence="6">NAD(P)-dependent oxidoreductase</fullName>
        <ecNumber evidence="6">1.1.-.-</ecNumber>
    </submittedName>
</protein>
<evidence type="ECO:0000313" key="6">
    <source>
        <dbReference type="EMBL" id="MFB9375477.1"/>
    </source>
</evidence>
<dbReference type="Gene3D" id="3.40.50.720">
    <property type="entry name" value="NAD(P)-binding Rossmann-like Domain"/>
    <property type="match status" value="1"/>
</dbReference>